<dbReference type="GO" id="GO:0005737">
    <property type="term" value="C:cytoplasm"/>
    <property type="evidence" value="ECO:0007669"/>
    <property type="project" value="TreeGrafter"/>
</dbReference>
<proteinExistence type="inferred from homology"/>
<feature type="domain" description="GST N-terminal" evidence="2">
    <location>
        <begin position="37"/>
        <end position="116"/>
    </location>
</feature>
<dbReference type="InterPro" id="IPR036249">
    <property type="entry name" value="Thioredoxin-like_sf"/>
</dbReference>
<dbReference type="PROSITE" id="PS50404">
    <property type="entry name" value="GST_NTER"/>
    <property type="match status" value="1"/>
</dbReference>
<evidence type="ECO:0000259" key="2">
    <source>
        <dbReference type="PROSITE" id="PS50404"/>
    </source>
</evidence>
<dbReference type="InterPro" id="IPR040079">
    <property type="entry name" value="Glutathione_S-Trfase"/>
</dbReference>
<dbReference type="Proteomes" id="UP001066276">
    <property type="component" value="Chromosome 6"/>
</dbReference>
<dbReference type="Gene3D" id="3.40.30.10">
    <property type="entry name" value="Glutaredoxin"/>
    <property type="match status" value="1"/>
</dbReference>
<dbReference type="InterPro" id="IPR050983">
    <property type="entry name" value="GST_Omega/HSP26"/>
</dbReference>
<gene>
    <name evidence="3" type="ORF">NDU88_007023</name>
</gene>
<dbReference type="SUPFAM" id="SSF47616">
    <property type="entry name" value="GST C-terminal domain-like"/>
    <property type="match status" value="1"/>
</dbReference>
<protein>
    <recommendedName>
        <fullName evidence="2">GST N-terminal domain-containing protein</fullName>
    </recommendedName>
</protein>
<keyword evidence="4" id="KW-1185">Reference proteome</keyword>
<dbReference type="Gene3D" id="1.20.1050.10">
    <property type="match status" value="1"/>
</dbReference>
<organism evidence="3 4">
    <name type="scientific">Pleurodeles waltl</name>
    <name type="common">Iberian ribbed newt</name>
    <dbReference type="NCBI Taxonomy" id="8319"/>
    <lineage>
        <taxon>Eukaryota</taxon>
        <taxon>Metazoa</taxon>
        <taxon>Chordata</taxon>
        <taxon>Craniata</taxon>
        <taxon>Vertebrata</taxon>
        <taxon>Euteleostomi</taxon>
        <taxon>Amphibia</taxon>
        <taxon>Batrachia</taxon>
        <taxon>Caudata</taxon>
        <taxon>Salamandroidea</taxon>
        <taxon>Salamandridae</taxon>
        <taxon>Pleurodelinae</taxon>
        <taxon>Pleurodeles</taxon>
    </lineage>
</organism>
<dbReference type="InterPro" id="IPR036282">
    <property type="entry name" value="Glutathione-S-Trfase_C_sf"/>
</dbReference>
<reference evidence="3" key="1">
    <citation type="journal article" date="2022" name="bioRxiv">
        <title>Sequencing and chromosome-scale assembly of the giantPleurodeles waltlgenome.</title>
        <authorList>
            <person name="Brown T."/>
            <person name="Elewa A."/>
            <person name="Iarovenko S."/>
            <person name="Subramanian E."/>
            <person name="Araus A.J."/>
            <person name="Petzold A."/>
            <person name="Susuki M."/>
            <person name="Suzuki K.-i.T."/>
            <person name="Hayashi T."/>
            <person name="Toyoda A."/>
            <person name="Oliveira C."/>
            <person name="Osipova E."/>
            <person name="Leigh N.D."/>
            <person name="Simon A."/>
            <person name="Yun M.H."/>
        </authorList>
    </citation>
    <scope>NUCLEOTIDE SEQUENCE</scope>
    <source>
        <strain evidence="3">20211129_DDA</strain>
        <tissue evidence="3">Liver</tissue>
    </source>
</reference>
<dbReference type="Pfam" id="PF13417">
    <property type="entry name" value="GST_N_3"/>
    <property type="match status" value="1"/>
</dbReference>
<dbReference type="SFLD" id="SFLDS00019">
    <property type="entry name" value="Glutathione_Transferase_(cytos"/>
    <property type="match status" value="1"/>
</dbReference>
<sequence>MRGRVITEYTLVKETVLSPGLQPQVAEQDNRCRCKGTTAHLRGMAASAKALRQGSPAPAKGIKFETININLRSKPEWFLKKAPFGLVPVLETSKGDIIYESLITSDYLDEVYPGKKLTPSDPLQKAKQKMLLEHFSKLYPLMYNALMATRKGQDASELKAEFITKIIEFEEILANKNTPYFGGELVVLKRTPKINSWMELMKQDPAVKATSIDLETMKEERSLVGSFDHPAHYTPWSRSFL</sequence>
<name>A0AAV7QQN3_PLEWA</name>
<dbReference type="SFLD" id="SFLDG00358">
    <property type="entry name" value="Main_(cytGST)"/>
    <property type="match status" value="1"/>
</dbReference>
<evidence type="ECO:0000313" key="4">
    <source>
        <dbReference type="Proteomes" id="UP001066276"/>
    </source>
</evidence>
<dbReference type="GO" id="GO:0006749">
    <property type="term" value="P:glutathione metabolic process"/>
    <property type="evidence" value="ECO:0007669"/>
    <property type="project" value="TreeGrafter"/>
</dbReference>
<evidence type="ECO:0000313" key="3">
    <source>
        <dbReference type="EMBL" id="KAJ1140675.1"/>
    </source>
</evidence>
<dbReference type="EMBL" id="JANPWB010000010">
    <property type="protein sequence ID" value="KAJ1140675.1"/>
    <property type="molecule type" value="Genomic_DNA"/>
</dbReference>
<evidence type="ECO:0000256" key="1">
    <source>
        <dbReference type="ARBA" id="ARBA00011067"/>
    </source>
</evidence>
<dbReference type="AlphaFoldDB" id="A0AAV7QQN3"/>
<comment type="caution">
    <text evidence="3">The sequence shown here is derived from an EMBL/GenBank/DDBJ whole genome shotgun (WGS) entry which is preliminary data.</text>
</comment>
<accession>A0AAV7QQN3</accession>
<dbReference type="GO" id="GO:0004364">
    <property type="term" value="F:glutathione transferase activity"/>
    <property type="evidence" value="ECO:0007669"/>
    <property type="project" value="TreeGrafter"/>
</dbReference>
<dbReference type="SUPFAM" id="SSF52833">
    <property type="entry name" value="Thioredoxin-like"/>
    <property type="match status" value="1"/>
</dbReference>
<dbReference type="InterPro" id="IPR004045">
    <property type="entry name" value="Glutathione_S-Trfase_N"/>
</dbReference>
<dbReference type="PANTHER" id="PTHR43968:SF6">
    <property type="entry name" value="GLUTATHIONE S-TRANSFERASE OMEGA"/>
    <property type="match status" value="1"/>
</dbReference>
<dbReference type="PANTHER" id="PTHR43968">
    <property type="match status" value="1"/>
</dbReference>
<comment type="similarity">
    <text evidence="1">Belongs to the GST superfamily. Omega family.</text>
</comment>
<dbReference type="GO" id="GO:0045174">
    <property type="term" value="F:glutathione dehydrogenase (ascorbate) activity"/>
    <property type="evidence" value="ECO:0007669"/>
    <property type="project" value="TreeGrafter"/>
</dbReference>